<gene>
    <name evidence="10" type="primary">ispE</name>
    <name evidence="13" type="ORF">A8950_3530</name>
</gene>
<dbReference type="OrthoDB" id="9809438at2"/>
<dbReference type="Pfam" id="PF08544">
    <property type="entry name" value="GHMP_kinases_C"/>
    <property type="match status" value="1"/>
</dbReference>
<evidence type="ECO:0000256" key="5">
    <source>
        <dbReference type="ARBA" id="ARBA00022741"/>
    </source>
</evidence>
<dbReference type="InterPro" id="IPR020568">
    <property type="entry name" value="Ribosomal_Su5_D2-typ_SF"/>
</dbReference>
<dbReference type="Pfam" id="PF00288">
    <property type="entry name" value="GHMP_kinases_N"/>
    <property type="match status" value="1"/>
</dbReference>
<dbReference type="GO" id="GO:0016114">
    <property type="term" value="P:terpenoid biosynthetic process"/>
    <property type="evidence" value="ECO:0007669"/>
    <property type="project" value="UniProtKB-UniRule"/>
</dbReference>
<keyword evidence="8 10" id="KW-0414">Isoprene biosynthesis</keyword>
<dbReference type="InterPro" id="IPR036554">
    <property type="entry name" value="GHMP_kinase_C_sf"/>
</dbReference>
<feature type="domain" description="GHMP kinase N-terminal" evidence="11">
    <location>
        <begin position="69"/>
        <end position="146"/>
    </location>
</feature>
<evidence type="ECO:0000256" key="8">
    <source>
        <dbReference type="ARBA" id="ARBA00023229"/>
    </source>
</evidence>
<feature type="active site" evidence="10">
    <location>
        <position position="12"/>
    </location>
</feature>
<dbReference type="PANTHER" id="PTHR43527:SF2">
    <property type="entry name" value="4-DIPHOSPHOCYTIDYL-2-C-METHYL-D-ERYTHRITOL KINASE, CHLOROPLASTIC"/>
    <property type="match status" value="1"/>
</dbReference>
<protein>
    <recommendedName>
        <fullName evidence="3 10">4-diphosphocytidyl-2-C-methyl-D-erythritol kinase</fullName>
        <shortName evidence="10">CMK</shortName>
        <ecNumber evidence="2 10">2.7.1.148</ecNumber>
    </recommendedName>
    <alternativeName>
        <fullName evidence="9 10">4-(cytidine-5'-diphospho)-2-C-methyl-D-erythritol kinase</fullName>
    </alternativeName>
</protein>
<feature type="binding site" evidence="10">
    <location>
        <begin position="97"/>
        <end position="107"/>
    </location>
    <ligand>
        <name>ATP</name>
        <dbReference type="ChEBI" id="CHEBI:30616"/>
    </ligand>
</feature>
<dbReference type="Gene3D" id="3.30.70.890">
    <property type="entry name" value="GHMP kinase, C-terminal domain"/>
    <property type="match status" value="1"/>
</dbReference>
<dbReference type="AlphaFoldDB" id="A0A4R6WF08"/>
<evidence type="ECO:0000256" key="1">
    <source>
        <dbReference type="ARBA" id="ARBA00009684"/>
    </source>
</evidence>
<evidence type="ECO:0000256" key="9">
    <source>
        <dbReference type="ARBA" id="ARBA00032554"/>
    </source>
</evidence>
<evidence type="ECO:0000313" key="13">
    <source>
        <dbReference type="EMBL" id="TDQ78475.1"/>
    </source>
</evidence>
<name>A0A4R6WF08_9PROT</name>
<comment type="similarity">
    <text evidence="1 10">Belongs to the GHMP kinase family. IspE subfamily.</text>
</comment>
<evidence type="ECO:0000256" key="7">
    <source>
        <dbReference type="ARBA" id="ARBA00022840"/>
    </source>
</evidence>
<comment type="catalytic activity">
    <reaction evidence="10">
        <text>4-CDP-2-C-methyl-D-erythritol + ATP = 4-CDP-2-C-methyl-D-erythritol 2-phosphate + ADP + H(+)</text>
        <dbReference type="Rhea" id="RHEA:18437"/>
        <dbReference type="ChEBI" id="CHEBI:15378"/>
        <dbReference type="ChEBI" id="CHEBI:30616"/>
        <dbReference type="ChEBI" id="CHEBI:57823"/>
        <dbReference type="ChEBI" id="CHEBI:57919"/>
        <dbReference type="ChEBI" id="CHEBI:456216"/>
        <dbReference type="EC" id="2.7.1.148"/>
    </reaction>
</comment>
<comment type="caution">
    <text evidence="13">The sequence shown here is derived from an EMBL/GenBank/DDBJ whole genome shotgun (WGS) entry which is preliminary data.</text>
</comment>
<dbReference type="SUPFAM" id="SSF54211">
    <property type="entry name" value="Ribosomal protein S5 domain 2-like"/>
    <property type="match status" value="1"/>
</dbReference>
<dbReference type="NCBIfam" id="NF011202">
    <property type="entry name" value="PRK14608.1"/>
    <property type="match status" value="1"/>
</dbReference>
<dbReference type="InterPro" id="IPR006204">
    <property type="entry name" value="GHMP_kinase_N_dom"/>
</dbReference>
<evidence type="ECO:0000259" key="12">
    <source>
        <dbReference type="Pfam" id="PF08544"/>
    </source>
</evidence>
<dbReference type="UniPathway" id="UPA00056">
    <property type="reaction ID" value="UER00094"/>
</dbReference>
<dbReference type="InterPro" id="IPR013750">
    <property type="entry name" value="GHMP_kinase_C_dom"/>
</dbReference>
<evidence type="ECO:0000256" key="2">
    <source>
        <dbReference type="ARBA" id="ARBA00012052"/>
    </source>
</evidence>
<dbReference type="PANTHER" id="PTHR43527">
    <property type="entry name" value="4-DIPHOSPHOCYTIDYL-2-C-METHYL-D-ERYTHRITOL KINASE, CHLOROPLASTIC"/>
    <property type="match status" value="1"/>
</dbReference>
<dbReference type="SUPFAM" id="SSF55060">
    <property type="entry name" value="GHMP Kinase, C-terminal domain"/>
    <property type="match status" value="1"/>
</dbReference>
<evidence type="ECO:0000256" key="6">
    <source>
        <dbReference type="ARBA" id="ARBA00022777"/>
    </source>
</evidence>
<accession>A0A4R6WF08</accession>
<feature type="domain" description="GHMP kinase C-terminal" evidence="12">
    <location>
        <begin position="203"/>
        <end position="272"/>
    </location>
</feature>
<dbReference type="HAMAP" id="MF_00061">
    <property type="entry name" value="IspE"/>
    <property type="match status" value="1"/>
</dbReference>
<evidence type="ECO:0000256" key="10">
    <source>
        <dbReference type="HAMAP-Rule" id="MF_00061"/>
    </source>
</evidence>
<dbReference type="GO" id="GO:0019288">
    <property type="term" value="P:isopentenyl diphosphate biosynthetic process, methylerythritol 4-phosphate pathway"/>
    <property type="evidence" value="ECO:0007669"/>
    <property type="project" value="UniProtKB-UniRule"/>
</dbReference>
<dbReference type="EC" id="2.7.1.148" evidence="2 10"/>
<dbReference type="NCBIfam" id="TIGR00154">
    <property type="entry name" value="ispE"/>
    <property type="match status" value="1"/>
</dbReference>
<evidence type="ECO:0000256" key="4">
    <source>
        <dbReference type="ARBA" id="ARBA00022679"/>
    </source>
</evidence>
<dbReference type="GO" id="GO:0005524">
    <property type="term" value="F:ATP binding"/>
    <property type="evidence" value="ECO:0007669"/>
    <property type="project" value="UniProtKB-UniRule"/>
</dbReference>
<dbReference type="Gene3D" id="3.30.230.10">
    <property type="match status" value="1"/>
</dbReference>
<keyword evidence="4 10" id="KW-0808">Transferase</keyword>
<sequence length="287" mass="29972">MSRFECAPARAKINLFLHVVGRRPDGYHLLDMLVVFAEIGDEIRVAPADDLSLVIDGPFGAGLSAGSDNLVLRAAAGLRQLAGTTQGASISLTKILPLASGIGGGSADAAATLIALMRLWQVTPDRRALFDLAASLGADVPVCLDGRASLVSGIGEIIEPLPPLPEAWLLLVNPLVETPTPAVFKARAGAFSAKADWLERPRDAHELAAALASRRNDLAEPATRLAPVVGDVLAALAATPDCLLARLSGSGATCFGLFENEVAALGARNAVLRHRPDWWAVATRMAT</sequence>
<evidence type="ECO:0000313" key="14">
    <source>
        <dbReference type="Proteomes" id="UP000295783"/>
    </source>
</evidence>
<keyword evidence="5 10" id="KW-0547">Nucleotide-binding</keyword>
<dbReference type="RefSeq" id="WP_133614972.1">
    <property type="nucleotide sequence ID" value="NZ_SNYW01000013.1"/>
</dbReference>
<organism evidence="13 14">
    <name type="scientific">Dongia mobilis</name>
    <dbReference type="NCBI Taxonomy" id="578943"/>
    <lineage>
        <taxon>Bacteria</taxon>
        <taxon>Pseudomonadati</taxon>
        <taxon>Pseudomonadota</taxon>
        <taxon>Alphaproteobacteria</taxon>
        <taxon>Rhodospirillales</taxon>
        <taxon>Dongiaceae</taxon>
        <taxon>Dongia</taxon>
    </lineage>
</organism>
<dbReference type="GO" id="GO:0050515">
    <property type="term" value="F:4-(cytidine 5'-diphospho)-2-C-methyl-D-erythritol kinase activity"/>
    <property type="evidence" value="ECO:0007669"/>
    <property type="project" value="UniProtKB-UniRule"/>
</dbReference>
<evidence type="ECO:0000259" key="11">
    <source>
        <dbReference type="Pfam" id="PF00288"/>
    </source>
</evidence>
<evidence type="ECO:0000256" key="3">
    <source>
        <dbReference type="ARBA" id="ARBA00017473"/>
    </source>
</evidence>
<comment type="function">
    <text evidence="10">Catalyzes the phosphorylation of the position 2 hydroxy group of 4-diphosphocytidyl-2C-methyl-D-erythritol.</text>
</comment>
<feature type="active site" evidence="10">
    <location>
        <position position="139"/>
    </location>
</feature>
<reference evidence="13 14" key="1">
    <citation type="submission" date="2019-03" db="EMBL/GenBank/DDBJ databases">
        <title>Genomic Encyclopedia of Type Strains, Phase III (KMG-III): the genomes of soil and plant-associated and newly described type strains.</title>
        <authorList>
            <person name="Whitman W."/>
        </authorList>
    </citation>
    <scope>NUCLEOTIDE SEQUENCE [LARGE SCALE GENOMIC DNA]</scope>
    <source>
        <strain evidence="13 14">CGMCC 1.7660</strain>
    </source>
</reference>
<dbReference type="PIRSF" id="PIRSF010376">
    <property type="entry name" value="IspE"/>
    <property type="match status" value="1"/>
</dbReference>
<keyword evidence="14" id="KW-1185">Reference proteome</keyword>
<dbReference type="InterPro" id="IPR004424">
    <property type="entry name" value="IspE"/>
</dbReference>
<dbReference type="Proteomes" id="UP000295783">
    <property type="component" value="Unassembled WGS sequence"/>
</dbReference>
<dbReference type="EMBL" id="SNYW01000013">
    <property type="protein sequence ID" value="TDQ78475.1"/>
    <property type="molecule type" value="Genomic_DNA"/>
</dbReference>
<dbReference type="InterPro" id="IPR014721">
    <property type="entry name" value="Ribsml_uS5_D2-typ_fold_subgr"/>
</dbReference>
<keyword evidence="6 10" id="KW-0418">Kinase</keyword>
<keyword evidence="7 10" id="KW-0067">ATP-binding</keyword>
<comment type="pathway">
    <text evidence="10">Isoprenoid biosynthesis; isopentenyl diphosphate biosynthesis via DXP pathway; isopentenyl diphosphate from 1-deoxy-D-xylulose 5-phosphate: step 3/6.</text>
</comment>
<proteinExistence type="inferred from homology"/>